<dbReference type="Proteomes" id="UP000805193">
    <property type="component" value="Unassembled WGS sequence"/>
</dbReference>
<organism evidence="1 2">
    <name type="scientific">Ixodes persulcatus</name>
    <name type="common">Taiga tick</name>
    <dbReference type="NCBI Taxonomy" id="34615"/>
    <lineage>
        <taxon>Eukaryota</taxon>
        <taxon>Metazoa</taxon>
        <taxon>Ecdysozoa</taxon>
        <taxon>Arthropoda</taxon>
        <taxon>Chelicerata</taxon>
        <taxon>Arachnida</taxon>
        <taxon>Acari</taxon>
        <taxon>Parasitiformes</taxon>
        <taxon>Ixodida</taxon>
        <taxon>Ixodoidea</taxon>
        <taxon>Ixodidae</taxon>
        <taxon>Ixodinae</taxon>
        <taxon>Ixodes</taxon>
    </lineage>
</organism>
<proteinExistence type="predicted"/>
<keyword evidence="2" id="KW-1185">Reference proteome</keyword>
<reference evidence="1 2" key="1">
    <citation type="journal article" date="2020" name="Cell">
        <title>Large-Scale Comparative Analyses of Tick Genomes Elucidate Their Genetic Diversity and Vector Capacities.</title>
        <authorList>
            <consortium name="Tick Genome and Microbiome Consortium (TIGMIC)"/>
            <person name="Jia N."/>
            <person name="Wang J."/>
            <person name="Shi W."/>
            <person name="Du L."/>
            <person name="Sun Y."/>
            <person name="Zhan W."/>
            <person name="Jiang J.F."/>
            <person name="Wang Q."/>
            <person name="Zhang B."/>
            <person name="Ji P."/>
            <person name="Bell-Sakyi L."/>
            <person name="Cui X.M."/>
            <person name="Yuan T.T."/>
            <person name="Jiang B.G."/>
            <person name="Yang W.F."/>
            <person name="Lam T.T."/>
            <person name="Chang Q.C."/>
            <person name="Ding S.J."/>
            <person name="Wang X.J."/>
            <person name="Zhu J.G."/>
            <person name="Ruan X.D."/>
            <person name="Zhao L."/>
            <person name="Wei J.T."/>
            <person name="Ye R.Z."/>
            <person name="Que T.C."/>
            <person name="Du C.H."/>
            <person name="Zhou Y.H."/>
            <person name="Cheng J.X."/>
            <person name="Dai P.F."/>
            <person name="Guo W.B."/>
            <person name="Han X.H."/>
            <person name="Huang E.J."/>
            <person name="Li L.F."/>
            <person name="Wei W."/>
            <person name="Gao Y.C."/>
            <person name="Liu J.Z."/>
            <person name="Shao H.Z."/>
            <person name="Wang X."/>
            <person name="Wang C.C."/>
            <person name="Yang T.C."/>
            <person name="Huo Q.B."/>
            <person name="Li W."/>
            <person name="Chen H.Y."/>
            <person name="Chen S.E."/>
            <person name="Zhou L.G."/>
            <person name="Ni X.B."/>
            <person name="Tian J.H."/>
            <person name="Sheng Y."/>
            <person name="Liu T."/>
            <person name="Pan Y.S."/>
            <person name="Xia L.Y."/>
            <person name="Li J."/>
            <person name="Zhao F."/>
            <person name="Cao W.C."/>
        </authorList>
    </citation>
    <scope>NUCLEOTIDE SEQUENCE [LARGE SCALE GENOMIC DNA]</scope>
    <source>
        <strain evidence="1">Iper-2018</strain>
    </source>
</reference>
<name>A0AC60QMA8_IXOPE</name>
<dbReference type="EMBL" id="JABSTQ010006803">
    <property type="protein sequence ID" value="KAG0436665.1"/>
    <property type="molecule type" value="Genomic_DNA"/>
</dbReference>
<gene>
    <name evidence="1" type="ORF">HPB47_017827</name>
</gene>
<sequence length="173" mass="19782">MNSPMDYQQAYKPHGFKTWLSATIAPGRGAACPVPELRLFDDTSEHTFSDIFSPEEQRILMPSGLVVNPSCPWLGASPDRFLYDPEERSYGTLVIKCPYSLKDSEPSVASSSDFFLTINNDEPHLDRDSEHYCQVLGQMALTECQWADFVVWSENWIAVERIHFDKTEWARVK</sequence>
<evidence type="ECO:0000313" key="2">
    <source>
        <dbReference type="Proteomes" id="UP000805193"/>
    </source>
</evidence>
<evidence type="ECO:0000313" key="1">
    <source>
        <dbReference type="EMBL" id="KAG0436665.1"/>
    </source>
</evidence>
<protein>
    <submittedName>
        <fullName evidence="1">Uncharacterized protein</fullName>
    </submittedName>
</protein>
<feature type="non-terminal residue" evidence="1">
    <location>
        <position position="173"/>
    </location>
</feature>
<accession>A0AC60QMA8</accession>
<comment type="caution">
    <text evidence="1">The sequence shown here is derived from an EMBL/GenBank/DDBJ whole genome shotgun (WGS) entry which is preliminary data.</text>
</comment>